<dbReference type="OMA" id="FEVPCVM"/>
<gene>
    <name evidence="15" type="ORF">A4U43_C02F18780</name>
</gene>
<comment type="subcellular location">
    <subcellularLocation>
        <location evidence="1">Mitochondrion outer membrane</location>
        <topology evidence="1">Single-pass type IV membrane protein</topology>
    </subcellularLocation>
</comment>
<evidence type="ECO:0000256" key="10">
    <source>
        <dbReference type="ARBA" id="ARBA00022989"/>
    </source>
</evidence>
<reference evidence="16" key="1">
    <citation type="journal article" date="2017" name="Nat. Commun.">
        <title>The asparagus genome sheds light on the origin and evolution of a young Y chromosome.</title>
        <authorList>
            <person name="Harkess A."/>
            <person name="Zhou J."/>
            <person name="Xu C."/>
            <person name="Bowers J.E."/>
            <person name="Van der Hulst R."/>
            <person name="Ayyampalayam S."/>
            <person name="Mercati F."/>
            <person name="Riccardi P."/>
            <person name="McKain M.R."/>
            <person name="Kakrana A."/>
            <person name="Tang H."/>
            <person name="Ray J."/>
            <person name="Groenendijk J."/>
            <person name="Arikit S."/>
            <person name="Mathioni S.M."/>
            <person name="Nakano M."/>
            <person name="Shan H."/>
            <person name="Telgmann-Rauber A."/>
            <person name="Kanno A."/>
            <person name="Yue Z."/>
            <person name="Chen H."/>
            <person name="Li W."/>
            <person name="Chen Y."/>
            <person name="Xu X."/>
            <person name="Zhang Y."/>
            <person name="Luo S."/>
            <person name="Chen H."/>
            <person name="Gao J."/>
            <person name="Mao Z."/>
            <person name="Pires J.C."/>
            <person name="Luo M."/>
            <person name="Kudrna D."/>
            <person name="Wing R.A."/>
            <person name="Meyers B.C."/>
            <person name="Yi K."/>
            <person name="Kong H."/>
            <person name="Lavrijsen P."/>
            <person name="Sunseri F."/>
            <person name="Falavigna A."/>
            <person name="Ye Y."/>
            <person name="Leebens-Mack J.H."/>
            <person name="Chen G."/>
        </authorList>
    </citation>
    <scope>NUCLEOTIDE SEQUENCE [LARGE SCALE GENOMIC DNA]</scope>
    <source>
        <strain evidence="16">cv. DH0086</strain>
    </source>
</reference>
<keyword evidence="11" id="KW-0496">Mitochondrion</keyword>
<evidence type="ECO:0000256" key="2">
    <source>
        <dbReference type="ARBA" id="ARBA00007981"/>
    </source>
</evidence>
<keyword evidence="8" id="KW-0378">Hydrolase</keyword>
<evidence type="ECO:0000256" key="5">
    <source>
        <dbReference type="ARBA" id="ARBA00022737"/>
    </source>
</evidence>
<dbReference type="Gene3D" id="3.40.50.300">
    <property type="entry name" value="P-loop containing nucleotide triphosphate hydrolases"/>
    <property type="match status" value="1"/>
</dbReference>
<keyword evidence="13 14" id="KW-0472">Membrane</keyword>
<evidence type="ECO:0000256" key="1">
    <source>
        <dbReference type="ARBA" id="ARBA00004200"/>
    </source>
</evidence>
<keyword evidence="9" id="KW-0106">Calcium</keyword>
<dbReference type="GO" id="GO:0005525">
    <property type="term" value="F:GTP binding"/>
    <property type="evidence" value="ECO:0007669"/>
    <property type="project" value="UniProtKB-KW"/>
</dbReference>
<dbReference type="AlphaFoldDB" id="A0A5P1FP70"/>
<evidence type="ECO:0000256" key="9">
    <source>
        <dbReference type="ARBA" id="ARBA00022837"/>
    </source>
</evidence>
<keyword evidence="3 14" id="KW-0812">Transmembrane</keyword>
<keyword evidence="7" id="KW-1000">Mitochondrion outer membrane</keyword>
<dbReference type="Proteomes" id="UP000243459">
    <property type="component" value="Chromosome 2"/>
</dbReference>
<evidence type="ECO:0000256" key="11">
    <source>
        <dbReference type="ARBA" id="ARBA00023128"/>
    </source>
</evidence>
<evidence type="ECO:0000256" key="14">
    <source>
        <dbReference type="SAM" id="Phobius"/>
    </source>
</evidence>
<evidence type="ECO:0000313" key="16">
    <source>
        <dbReference type="Proteomes" id="UP000243459"/>
    </source>
</evidence>
<evidence type="ECO:0000256" key="3">
    <source>
        <dbReference type="ARBA" id="ARBA00022692"/>
    </source>
</evidence>
<keyword evidence="10 14" id="KW-1133">Transmembrane helix</keyword>
<dbReference type="InterPro" id="IPR052266">
    <property type="entry name" value="Miro-EF-hand_domain"/>
</dbReference>
<dbReference type="GO" id="GO:0046872">
    <property type="term" value="F:metal ion binding"/>
    <property type="evidence" value="ECO:0007669"/>
    <property type="project" value="UniProtKB-KW"/>
</dbReference>
<keyword evidence="6" id="KW-0547">Nucleotide-binding</keyword>
<evidence type="ECO:0000256" key="7">
    <source>
        <dbReference type="ARBA" id="ARBA00022787"/>
    </source>
</evidence>
<feature type="transmembrane region" description="Helical" evidence="14">
    <location>
        <begin position="183"/>
        <end position="204"/>
    </location>
</feature>
<dbReference type="EMBL" id="CM007382">
    <property type="protein sequence ID" value="ONK78440.1"/>
    <property type="molecule type" value="Genomic_DNA"/>
</dbReference>
<keyword evidence="4" id="KW-0479">Metal-binding</keyword>
<evidence type="ECO:0000313" key="15">
    <source>
        <dbReference type="EMBL" id="ONK78440.1"/>
    </source>
</evidence>
<dbReference type="FunFam" id="3.40.50.300:FF:000553">
    <property type="entry name" value="Mitochondrial Rho GTPase"/>
    <property type="match status" value="1"/>
</dbReference>
<evidence type="ECO:0000256" key="8">
    <source>
        <dbReference type="ARBA" id="ARBA00022801"/>
    </source>
</evidence>
<dbReference type="SUPFAM" id="SSF52540">
    <property type="entry name" value="P-loop containing nucleoside triphosphate hydrolases"/>
    <property type="match status" value="1"/>
</dbReference>
<proteinExistence type="inferred from homology"/>
<evidence type="ECO:0000256" key="13">
    <source>
        <dbReference type="ARBA" id="ARBA00023136"/>
    </source>
</evidence>
<organism evidence="15 16">
    <name type="scientific">Asparagus officinalis</name>
    <name type="common">Garden asparagus</name>
    <dbReference type="NCBI Taxonomy" id="4686"/>
    <lineage>
        <taxon>Eukaryota</taxon>
        <taxon>Viridiplantae</taxon>
        <taxon>Streptophyta</taxon>
        <taxon>Embryophyta</taxon>
        <taxon>Tracheophyta</taxon>
        <taxon>Spermatophyta</taxon>
        <taxon>Magnoliopsida</taxon>
        <taxon>Liliopsida</taxon>
        <taxon>Asparagales</taxon>
        <taxon>Asparagaceae</taxon>
        <taxon>Asparagoideae</taxon>
        <taxon>Asparagus</taxon>
    </lineage>
</organism>
<dbReference type="GO" id="GO:0016787">
    <property type="term" value="F:hydrolase activity"/>
    <property type="evidence" value="ECO:0007669"/>
    <property type="project" value="UniProtKB-KW"/>
</dbReference>
<accession>A0A5P1FP70</accession>
<dbReference type="InterPro" id="IPR027417">
    <property type="entry name" value="P-loop_NTPase"/>
</dbReference>
<dbReference type="Gramene" id="ONK78440">
    <property type="protein sequence ID" value="ONK78440"/>
    <property type="gene ID" value="A4U43_C02F18780"/>
</dbReference>
<evidence type="ECO:0000256" key="6">
    <source>
        <dbReference type="ARBA" id="ARBA00022741"/>
    </source>
</evidence>
<protein>
    <submittedName>
        <fullName evidence="15">Uncharacterized protein</fullName>
    </submittedName>
</protein>
<sequence>MIGYFSDACCFMLNRAFSEKYTPTTSERFTANVVDLPGGIKKTLVLREVPEDSVQTLLSNKESLAACDIAVFVHDSSDENSWKKAMDLLLQVASHGENSGYEVPCLIVSAKDDLDPYPLVIQDSTRVSQDMGIETPIPISMKLGEVNNLFRRIITAAQLPHLSIPETEAGRNRKQYRRLVNRSLMVVSVGAAVAVVGLAAYKVYASRKNTSS</sequence>
<dbReference type="PANTHER" id="PTHR46819">
    <property type="entry name" value="EF-HAND CALCIUM-BINDING DOMAIN-CONTAINING PROTEIN 7"/>
    <property type="match status" value="1"/>
</dbReference>
<name>A0A5P1FP70_ASPOF</name>
<comment type="similarity">
    <text evidence="2">Belongs to the mitochondrial Rho GTPase family.</text>
</comment>
<keyword evidence="12" id="KW-0342">GTP-binding</keyword>
<evidence type="ECO:0000256" key="4">
    <source>
        <dbReference type="ARBA" id="ARBA00022723"/>
    </source>
</evidence>
<dbReference type="GO" id="GO:0005741">
    <property type="term" value="C:mitochondrial outer membrane"/>
    <property type="evidence" value="ECO:0007669"/>
    <property type="project" value="UniProtKB-SubCell"/>
</dbReference>
<evidence type="ECO:0000256" key="12">
    <source>
        <dbReference type="ARBA" id="ARBA00023134"/>
    </source>
</evidence>
<dbReference type="PANTHER" id="PTHR46819:SF1">
    <property type="entry name" value="EF-HAND CALCIUM-BINDING DOMAIN-CONTAINING PROTEIN 7"/>
    <property type="match status" value="1"/>
</dbReference>
<keyword evidence="16" id="KW-1185">Reference proteome</keyword>
<keyword evidence="5" id="KW-0677">Repeat</keyword>